<accession>A9WAD9</accession>
<keyword evidence="1" id="KW-0723">Serine/threonine-protein kinase</keyword>
<dbReference type="InParanoid" id="A9WAD9"/>
<proteinExistence type="predicted"/>
<dbReference type="eggNOG" id="COG2172">
    <property type="taxonomic scope" value="Bacteria"/>
</dbReference>
<dbReference type="GO" id="GO:0045892">
    <property type="term" value="P:negative regulation of DNA-templated transcription"/>
    <property type="evidence" value="ECO:0000318"/>
    <property type="project" value="GO_Central"/>
</dbReference>
<dbReference type="EMBL" id="CP000909">
    <property type="protein sequence ID" value="ABY34698.1"/>
    <property type="molecule type" value="Genomic_DNA"/>
</dbReference>
<dbReference type="Proteomes" id="UP000002008">
    <property type="component" value="Chromosome"/>
</dbReference>
<sequence length="146" mass="16810">MSLQHKEVIRLDLPARYAYLHLLSETIAELLRQVDAVNETLVYNIQLAAHEVCTNIVSHAYHNRQNGEDRIRVTLVLHPQPARLEIELHDTGDSFDPELVPQPNLVEAQIHGYGLFLIRHLMDHVAYTSRADGNYWHLVKYLVSGR</sequence>
<dbReference type="CDD" id="cd16936">
    <property type="entry name" value="HATPase_RsbW-like"/>
    <property type="match status" value="1"/>
</dbReference>
<dbReference type="InterPro" id="IPR003594">
    <property type="entry name" value="HATPase_dom"/>
</dbReference>
<reference evidence="4" key="1">
    <citation type="journal article" date="2011" name="BMC Genomics">
        <title>Complete genome sequence of the filamentous anoxygenic phototrophic bacterium Chloroflexus aurantiacus.</title>
        <authorList>
            <person name="Tang K.H."/>
            <person name="Barry K."/>
            <person name="Chertkov O."/>
            <person name="Dalin E."/>
            <person name="Han C.S."/>
            <person name="Hauser L.J."/>
            <person name="Honchak B.M."/>
            <person name="Karbach L.E."/>
            <person name="Land M.L."/>
            <person name="Lapidus A."/>
            <person name="Larimer F.W."/>
            <person name="Mikhailova N."/>
            <person name="Pitluck S."/>
            <person name="Pierson B.K."/>
            <person name="Blankenship R.E."/>
        </authorList>
    </citation>
    <scope>NUCLEOTIDE SEQUENCE [LARGE SCALE GENOMIC DNA]</scope>
    <source>
        <strain evidence="4">ATCC 29366 / DSM 635 / J-10-fl</strain>
    </source>
</reference>
<dbReference type="PANTHER" id="PTHR35526:SF3">
    <property type="entry name" value="ANTI-SIGMA-F FACTOR RSBW"/>
    <property type="match status" value="1"/>
</dbReference>
<evidence type="ECO:0000313" key="4">
    <source>
        <dbReference type="Proteomes" id="UP000002008"/>
    </source>
</evidence>
<dbReference type="InterPro" id="IPR036890">
    <property type="entry name" value="HATPase_C_sf"/>
</dbReference>
<dbReference type="PATRIC" id="fig|324602.8.peg.1672"/>
<dbReference type="RefSeq" id="WP_012257354.1">
    <property type="nucleotide sequence ID" value="NC_010175.1"/>
</dbReference>
<dbReference type="AlphaFoldDB" id="A9WAD9"/>
<keyword evidence="1" id="KW-0808">Transferase</keyword>
<keyword evidence="1" id="KW-0418">Kinase</keyword>
<dbReference type="HOGENOM" id="CLU_090336_24_1_0"/>
<dbReference type="PANTHER" id="PTHR35526">
    <property type="entry name" value="ANTI-SIGMA-F FACTOR RSBW-RELATED"/>
    <property type="match status" value="1"/>
</dbReference>
<dbReference type="GO" id="GO:0016989">
    <property type="term" value="F:sigma factor antagonist activity"/>
    <property type="evidence" value="ECO:0000318"/>
    <property type="project" value="GO_Central"/>
</dbReference>
<evidence type="ECO:0000313" key="3">
    <source>
        <dbReference type="EMBL" id="ABY34698.1"/>
    </source>
</evidence>
<keyword evidence="4" id="KW-1185">Reference proteome</keyword>
<name>A9WAD9_CHLAA</name>
<dbReference type="InterPro" id="IPR050267">
    <property type="entry name" value="Anti-sigma-factor_SerPK"/>
</dbReference>
<evidence type="ECO:0000256" key="1">
    <source>
        <dbReference type="ARBA" id="ARBA00022527"/>
    </source>
</evidence>
<dbReference type="GO" id="GO:0004674">
    <property type="term" value="F:protein serine/threonine kinase activity"/>
    <property type="evidence" value="ECO:0007669"/>
    <property type="project" value="UniProtKB-KW"/>
</dbReference>
<dbReference type="Pfam" id="PF13581">
    <property type="entry name" value="HATPase_c_2"/>
    <property type="match status" value="1"/>
</dbReference>
<feature type="domain" description="Histidine kinase/HSP90-like ATPase" evidence="2">
    <location>
        <begin position="13"/>
        <end position="134"/>
    </location>
</feature>
<dbReference type="STRING" id="324602.Caur_1470"/>
<dbReference type="KEGG" id="cau:Caur_1470"/>
<gene>
    <name evidence="3" type="ordered locus">Caur_1470</name>
</gene>
<dbReference type="EnsemblBacteria" id="ABY34698">
    <property type="protein sequence ID" value="ABY34698"/>
    <property type="gene ID" value="Caur_1470"/>
</dbReference>
<organism evidence="3 4">
    <name type="scientific">Chloroflexus aurantiacus (strain ATCC 29366 / DSM 635 / J-10-fl)</name>
    <dbReference type="NCBI Taxonomy" id="324602"/>
    <lineage>
        <taxon>Bacteria</taxon>
        <taxon>Bacillati</taxon>
        <taxon>Chloroflexota</taxon>
        <taxon>Chloroflexia</taxon>
        <taxon>Chloroflexales</taxon>
        <taxon>Chloroflexineae</taxon>
        <taxon>Chloroflexaceae</taxon>
        <taxon>Chloroflexus</taxon>
    </lineage>
</organism>
<dbReference type="SUPFAM" id="SSF55874">
    <property type="entry name" value="ATPase domain of HSP90 chaperone/DNA topoisomerase II/histidine kinase"/>
    <property type="match status" value="1"/>
</dbReference>
<evidence type="ECO:0000259" key="2">
    <source>
        <dbReference type="Pfam" id="PF13581"/>
    </source>
</evidence>
<dbReference type="Gene3D" id="3.30.565.10">
    <property type="entry name" value="Histidine kinase-like ATPase, C-terminal domain"/>
    <property type="match status" value="1"/>
</dbReference>
<protein>
    <submittedName>
        <fullName evidence="3">RsbW protein, putative</fullName>
    </submittedName>
</protein>